<evidence type="ECO:0000313" key="2">
    <source>
        <dbReference type="Proteomes" id="UP000076023"/>
    </source>
</evidence>
<proteinExistence type="predicted"/>
<keyword evidence="2" id="KW-1185">Reference proteome</keyword>
<gene>
    <name evidence="1" type="ORF">TSACC_21483</name>
</gene>
<dbReference type="Proteomes" id="UP000076023">
    <property type="component" value="Unassembled WGS sequence"/>
</dbReference>
<dbReference type="EMBL" id="BDCO01000002">
    <property type="protein sequence ID" value="GAT33078.1"/>
    <property type="molecule type" value="Genomic_DNA"/>
</dbReference>
<name>A0A146G8S2_TERSA</name>
<protein>
    <submittedName>
        <fullName evidence="1">Uncharacterized protein</fullName>
    </submittedName>
</protein>
<comment type="caution">
    <text evidence="1">The sequence shown here is derived from an EMBL/GenBank/DDBJ whole genome shotgun (WGS) entry which is preliminary data.</text>
</comment>
<sequence length="142" mass="16081">MLFGQRISTWNRDGCKTESHEKTRGNQNHSGQVTEVDAKANYKQWNCNQQYGKPRIDLGWIDGFRIGHVSWLMLKERVEFDSAGGGGLSKQCASSVPCGWGVFLWAGCMDKEDYNDAGGMRIRKRSCVSEKTVNTRAKFLRL</sequence>
<dbReference type="AlphaFoldDB" id="A0A146G8S2"/>
<dbReference type="InParanoid" id="A0A146G8S2"/>
<evidence type="ECO:0000313" key="1">
    <source>
        <dbReference type="EMBL" id="GAT33078.1"/>
    </source>
</evidence>
<reference evidence="2" key="1">
    <citation type="journal article" date="2017" name="Genome Announc.">
        <title>Draft Genome Sequence of Terrimicrobium sacchariphilum NM-5T, a Facultative Anaerobic Soil Bacterium of the Class Spartobacteria.</title>
        <authorList>
            <person name="Qiu Y.L."/>
            <person name="Tourlousse D.M."/>
            <person name="Matsuura N."/>
            <person name="Ohashi A."/>
            <person name="Sekiguchi Y."/>
        </authorList>
    </citation>
    <scope>NUCLEOTIDE SEQUENCE [LARGE SCALE GENOMIC DNA]</scope>
    <source>
        <strain evidence="2">NM-5</strain>
    </source>
</reference>
<accession>A0A146G8S2</accession>
<organism evidence="1 2">
    <name type="scientific">Terrimicrobium sacchariphilum</name>
    <dbReference type="NCBI Taxonomy" id="690879"/>
    <lineage>
        <taxon>Bacteria</taxon>
        <taxon>Pseudomonadati</taxon>
        <taxon>Verrucomicrobiota</taxon>
        <taxon>Terrimicrobiia</taxon>
        <taxon>Terrimicrobiales</taxon>
        <taxon>Terrimicrobiaceae</taxon>
        <taxon>Terrimicrobium</taxon>
    </lineage>
</organism>